<proteinExistence type="predicted"/>
<keyword evidence="1" id="KW-0167">Capsid protein</keyword>
<sequence>MTEQLEVNEVDVTTAGRVGEFEQLVSSYCSNNRLDGSDAERLLNGRVAREVKGLFNETFFSERSAAVLGGWRPINVGSYTEWDDHVSGPTRVESARETFAMVPAGRAAKEAFDWEYHLPMGDNVRLGDYGMKAQAALEAEAAGFDAGFQRAVRRDRGEVHLRVYAELAKSDRRWLGYTLETYCSSYVARAVTRNLLSNDCAAHLTVAGAAQQGLTTDRIVVDAGHAVPGGADRSRARFYGAESYGEVSVQNRVDSVSPEHSWVFPGKDANGVWAAVFAAWAASLAEMAVAGDGAELQIFIPVMTDDMITAAFRSVGLPCSAGDLVNPARVAHWLLHQHIHPREEVGAAWTREDVERLVVIQAYERFRYQVAGTRYAALNQFDATANAVSLPVASLQARMAGVLGIYAPTGGWGTALAWTKAETAAFDRGVTLGAIGDVVFQRVAGHWMNLGQIPGRASVQMLLETILNMFLHAGKTDKGVVDLAMRVSVNEVDPADQFADGFWHSWPQRMEVSRCRMNRYAAEADFEDGQPAARADEWGYSGPGRAYPTINQRGAVAAPRVWYVMRRANWFPGFVDKFGALLKQPKATFEYDPSRGTAQEYPIEAADGSLHAVITRAVLFGDAHLMMRQRAANLPHTLLQIVQTGVFVDQGFLFASAEVLELVASNVVALTATQRQWEFIRSGFGIYESKRTVAAVPSRAENLLF</sequence>
<evidence type="ECO:0000313" key="2">
    <source>
        <dbReference type="Proteomes" id="UP001242953"/>
    </source>
</evidence>
<organism evidence="1 2">
    <name type="scientific">Phytophthora cactorum RNA virus 1</name>
    <dbReference type="NCBI Taxonomy" id="2735399"/>
    <lineage>
        <taxon>Viruses</taxon>
        <taxon>Riboviria</taxon>
        <taxon>Orthornavirae</taxon>
        <taxon>Duplornaviricota</taxon>
        <taxon>Chrymotiviricetes</taxon>
        <taxon>Ghabrivirales</taxon>
        <taxon>Betatotivirineae</taxon>
        <taxon>Ootiviridae</taxon>
        <taxon>Ootivirus</taxon>
        <taxon>Ootivirus sani</taxon>
    </lineage>
</organism>
<dbReference type="EMBL" id="MN956531">
    <property type="protein sequence ID" value="QJS39953.1"/>
    <property type="molecule type" value="Genomic_RNA"/>
</dbReference>
<keyword evidence="2" id="KW-1185">Reference proteome</keyword>
<dbReference type="GO" id="GO:0019028">
    <property type="term" value="C:viral capsid"/>
    <property type="evidence" value="ECO:0007669"/>
    <property type="project" value="UniProtKB-KW"/>
</dbReference>
<reference evidence="1 2" key="1">
    <citation type="journal article" date="2020" name="Arch. Virol.">
        <title>Complete genome sequence of a novel toti-like virus from the plant-pathogenic oomycete Phytophthora cactorum.</title>
        <authorList>
            <person name="Poimala A."/>
            <person name="Vainio E.J."/>
        </authorList>
    </citation>
    <scope>NUCLEOTIDE SEQUENCE [LARGE SCALE GENOMIC DNA]</scope>
    <source>
        <strain evidence="1 2">PcRV1-pc1</strain>
    </source>
</reference>
<keyword evidence="1" id="KW-0946">Virion</keyword>
<dbReference type="Proteomes" id="UP001242953">
    <property type="component" value="Segment"/>
</dbReference>
<gene>
    <name evidence="1" type="primary">CP</name>
</gene>
<evidence type="ECO:0000313" key="1">
    <source>
        <dbReference type="EMBL" id="QJS39953.1"/>
    </source>
</evidence>
<name>A0A6M4RUJ0_9VIRU</name>
<accession>A0A6M4RUJ0</accession>
<protein>
    <submittedName>
        <fullName evidence="1">Coat protein</fullName>
    </submittedName>
</protein>